<accession>A0A9N9E5H2</accession>
<evidence type="ECO:0000313" key="2">
    <source>
        <dbReference type="Proteomes" id="UP000789342"/>
    </source>
</evidence>
<organism evidence="1 2">
    <name type="scientific">Acaulospora morrowiae</name>
    <dbReference type="NCBI Taxonomy" id="94023"/>
    <lineage>
        <taxon>Eukaryota</taxon>
        <taxon>Fungi</taxon>
        <taxon>Fungi incertae sedis</taxon>
        <taxon>Mucoromycota</taxon>
        <taxon>Glomeromycotina</taxon>
        <taxon>Glomeromycetes</taxon>
        <taxon>Diversisporales</taxon>
        <taxon>Acaulosporaceae</taxon>
        <taxon>Acaulospora</taxon>
    </lineage>
</organism>
<proteinExistence type="predicted"/>
<reference evidence="1" key="1">
    <citation type="submission" date="2021-06" db="EMBL/GenBank/DDBJ databases">
        <authorList>
            <person name="Kallberg Y."/>
            <person name="Tangrot J."/>
            <person name="Rosling A."/>
        </authorList>
    </citation>
    <scope>NUCLEOTIDE SEQUENCE</scope>
    <source>
        <strain evidence="1">CL551</strain>
    </source>
</reference>
<protein>
    <submittedName>
        <fullName evidence="1">3549_t:CDS:1</fullName>
    </submittedName>
</protein>
<feature type="non-terminal residue" evidence="1">
    <location>
        <position position="1"/>
    </location>
</feature>
<dbReference type="EMBL" id="CAJVPV010011408">
    <property type="protein sequence ID" value="CAG8660914.1"/>
    <property type="molecule type" value="Genomic_DNA"/>
</dbReference>
<gene>
    <name evidence="1" type="ORF">AMORRO_LOCUS10404</name>
</gene>
<evidence type="ECO:0000313" key="1">
    <source>
        <dbReference type="EMBL" id="CAG8660914.1"/>
    </source>
</evidence>
<name>A0A9N9E5H2_9GLOM</name>
<dbReference type="Proteomes" id="UP000789342">
    <property type="component" value="Unassembled WGS sequence"/>
</dbReference>
<keyword evidence="2" id="KW-1185">Reference proteome</keyword>
<dbReference type="AlphaFoldDB" id="A0A9N9E5H2"/>
<sequence>DHLDEFLEDLNTDWLSSHENENLPTNYHQTIDNYCSRCIPGISSSSLTHYMWTKRSQTHV</sequence>
<comment type="caution">
    <text evidence="1">The sequence shown here is derived from an EMBL/GenBank/DDBJ whole genome shotgun (WGS) entry which is preliminary data.</text>
</comment>